<evidence type="ECO:0000313" key="2">
    <source>
        <dbReference type="EMBL" id="THV28993.1"/>
    </source>
</evidence>
<dbReference type="Pfam" id="PF03796">
    <property type="entry name" value="DnaB_C"/>
    <property type="match status" value="1"/>
</dbReference>
<dbReference type="GO" id="GO:0005524">
    <property type="term" value="F:ATP binding"/>
    <property type="evidence" value="ECO:0007669"/>
    <property type="project" value="InterPro"/>
</dbReference>
<dbReference type="EMBL" id="STGX01000006">
    <property type="protein sequence ID" value="THV28993.1"/>
    <property type="molecule type" value="Genomic_DNA"/>
</dbReference>
<reference evidence="2 3" key="1">
    <citation type="journal article" date="2018" name="Int. J. Syst. Evol. Microbiol.">
        <title>Glycomyces paridis sp. nov., isolated from the medicinal plant Paris polyphylla.</title>
        <authorList>
            <person name="Fang X.M."/>
            <person name="Bai J.L."/>
            <person name="Su J."/>
            <person name="Zhao L.L."/>
            <person name="Liu H.Y."/>
            <person name="Ma B.P."/>
            <person name="Zhang Y.Q."/>
            <person name="Yu L.Y."/>
        </authorList>
    </citation>
    <scope>NUCLEOTIDE SEQUENCE [LARGE SCALE GENOMIC DNA]</scope>
    <source>
        <strain evidence="2 3">CPCC 204357</strain>
    </source>
</reference>
<comment type="caution">
    <text evidence="2">The sequence shown here is derived from an EMBL/GenBank/DDBJ whole genome shotgun (WGS) entry which is preliminary data.</text>
</comment>
<keyword evidence="3" id="KW-1185">Reference proteome</keyword>
<dbReference type="SUPFAM" id="SSF52540">
    <property type="entry name" value="P-loop containing nucleoside triphosphate hydrolases"/>
    <property type="match status" value="1"/>
</dbReference>
<name>A0A4S8PEY1_9ACTN</name>
<dbReference type="RefSeq" id="WP_136529488.1">
    <property type="nucleotide sequence ID" value="NZ_STGX01000006.1"/>
</dbReference>
<gene>
    <name evidence="2" type="ORF">E9998_09580</name>
</gene>
<proteinExistence type="predicted"/>
<dbReference type="InterPro" id="IPR027417">
    <property type="entry name" value="P-loop_NTPase"/>
</dbReference>
<evidence type="ECO:0000259" key="1">
    <source>
        <dbReference type="Pfam" id="PF03796"/>
    </source>
</evidence>
<dbReference type="Gene3D" id="3.40.50.300">
    <property type="entry name" value="P-loop containing nucleotide triphosphate hydrolases"/>
    <property type="match status" value="1"/>
</dbReference>
<feature type="domain" description="SF4 helicase" evidence="1">
    <location>
        <begin position="19"/>
        <end position="269"/>
    </location>
</feature>
<dbReference type="InterPro" id="IPR007694">
    <property type="entry name" value="DNA_helicase_DnaB-like_C"/>
</dbReference>
<dbReference type="GO" id="GO:0003678">
    <property type="term" value="F:DNA helicase activity"/>
    <property type="evidence" value="ECO:0007669"/>
    <property type="project" value="InterPro"/>
</dbReference>
<dbReference type="AlphaFoldDB" id="A0A4S8PEY1"/>
<organism evidence="2 3">
    <name type="scientific">Glycomyces paridis</name>
    <dbReference type="NCBI Taxonomy" id="2126555"/>
    <lineage>
        <taxon>Bacteria</taxon>
        <taxon>Bacillati</taxon>
        <taxon>Actinomycetota</taxon>
        <taxon>Actinomycetes</taxon>
        <taxon>Glycomycetales</taxon>
        <taxon>Glycomycetaceae</taxon>
        <taxon>Glycomyces</taxon>
    </lineage>
</organism>
<protein>
    <recommendedName>
        <fullName evidence="1">SF4 helicase domain-containing protein</fullName>
    </recommendedName>
</protein>
<accession>A0A4S8PEY1</accession>
<dbReference type="OrthoDB" id="9870120at2"/>
<evidence type="ECO:0000313" key="3">
    <source>
        <dbReference type="Proteomes" id="UP000305792"/>
    </source>
</evidence>
<dbReference type="Proteomes" id="UP000305792">
    <property type="component" value="Unassembled WGS sequence"/>
</dbReference>
<sequence length="297" mass="33197">MDGDTEEFPRTATSSAKFTTGMNGIDGAVGYFAAENLITIASKDRGIASTLAINIVSHAVFEREVPTMVLLPGGRDATRFESTLRACRTGIPAQDLTPSDLSTDQRRTLEIYGQRRTAAPLVVHAPKQLYYDQVPLLVRESELRPQLVLLDAVQLLDFEEQEWDEGDEDRYYYGDVDRPSVQERRADQLAEVSRGLKQLASSGGTTVIALTHRDLQVGQDYQGPSPDPGGLEAYDAFLKDSDVVLEVDPPDMPTDTRRKVQVRKNRWGPDHFPIVMTVDRTTYRMHDSTQTTGPRRR</sequence>
<dbReference type="GO" id="GO:0006260">
    <property type="term" value="P:DNA replication"/>
    <property type="evidence" value="ECO:0007669"/>
    <property type="project" value="InterPro"/>
</dbReference>